<dbReference type="Gene3D" id="3.20.20.300">
    <property type="entry name" value="Glycoside hydrolase, family 3, N-terminal domain"/>
    <property type="match status" value="1"/>
</dbReference>
<dbReference type="InterPro" id="IPR050226">
    <property type="entry name" value="NagZ_Beta-hexosaminidase"/>
</dbReference>
<keyword evidence="3" id="KW-0326">Glycosidase</keyword>
<evidence type="ECO:0000256" key="4">
    <source>
        <dbReference type="SAM" id="MobiDB-lite"/>
    </source>
</evidence>
<feature type="compositionally biased region" description="Low complexity" evidence="4">
    <location>
        <begin position="515"/>
        <end position="545"/>
    </location>
</feature>
<organism evidence="6 7">
    <name type="scientific">Compostimonas suwonensis</name>
    <dbReference type="NCBI Taxonomy" id="1048394"/>
    <lineage>
        <taxon>Bacteria</taxon>
        <taxon>Bacillati</taxon>
        <taxon>Actinomycetota</taxon>
        <taxon>Actinomycetes</taxon>
        <taxon>Micrococcales</taxon>
        <taxon>Microbacteriaceae</taxon>
        <taxon>Compostimonas</taxon>
    </lineage>
</organism>
<dbReference type="Proteomes" id="UP000230161">
    <property type="component" value="Unassembled WGS sequence"/>
</dbReference>
<dbReference type="PANTHER" id="PTHR30480">
    <property type="entry name" value="BETA-HEXOSAMINIDASE-RELATED"/>
    <property type="match status" value="1"/>
</dbReference>
<dbReference type="GO" id="GO:0004553">
    <property type="term" value="F:hydrolase activity, hydrolyzing O-glycosyl compounds"/>
    <property type="evidence" value="ECO:0007669"/>
    <property type="project" value="InterPro"/>
</dbReference>
<dbReference type="InterPro" id="IPR019800">
    <property type="entry name" value="Glyco_hydro_3_AS"/>
</dbReference>
<comment type="similarity">
    <text evidence="1">Belongs to the glycosyl hydrolase 3 family.</text>
</comment>
<keyword evidence="2" id="KW-0378">Hydrolase</keyword>
<evidence type="ECO:0000256" key="2">
    <source>
        <dbReference type="ARBA" id="ARBA00022801"/>
    </source>
</evidence>
<keyword evidence="7" id="KW-1185">Reference proteome</keyword>
<feature type="region of interest" description="Disordered" evidence="4">
    <location>
        <begin position="508"/>
        <end position="545"/>
    </location>
</feature>
<comment type="caution">
    <text evidence="6">The sequence shown here is derived from an EMBL/GenBank/DDBJ whole genome shotgun (WGS) entry which is preliminary data.</text>
</comment>
<dbReference type="GO" id="GO:0005975">
    <property type="term" value="P:carbohydrate metabolic process"/>
    <property type="evidence" value="ECO:0007669"/>
    <property type="project" value="InterPro"/>
</dbReference>
<evidence type="ECO:0000313" key="7">
    <source>
        <dbReference type="Proteomes" id="UP000230161"/>
    </source>
</evidence>
<dbReference type="RefSeq" id="WP_100344526.1">
    <property type="nucleotide sequence ID" value="NZ_PGFB01000003.1"/>
</dbReference>
<gene>
    <name evidence="6" type="ORF">CLV54_1692</name>
</gene>
<dbReference type="GO" id="GO:0009254">
    <property type="term" value="P:peptidoglycan turnover"/>
    <property type="evidence" value="ECO:0007669"/>
    <property type="project" value="TreeGrafter"/>
</dbReference>
<dbReference type="InterPro" id="IPR001764">
    <property type="entry name" value="Glyco_hydro_3_N"/>
</dbReference>
<evidence type="ECO:0000313" key="6">
    <source>
        <dbReference type="EMBL" id="PJJ61905.1"/>
    </source>
</evidence>
<protein>
    <submittedName>
        <fullName evidence="6">Beta-N-acetylhexosaminidase</fullName>
    </submittedName>
</protein>
<dbReference type="AlphaFoldDB" id="A0A2M9BVD4"/>
<dbReference type="InterPro" id="IPR017853">
    <property type="entry name" value="GH"/>
</dbReference>
<dbReference type="SUPFAM" id="SSF51445">
    <property type="entry name" value="(Trans)glycosidases"/>
    <property type="match status" value="1"/>
</dbReference>
<dbReference type="InterPro" id="IPR036962">
    <property type="entry name" value="Glyco_hydro_3_N_sf"/>
</dbReference>
<dbReference type="Pfam" id="PF00933">
    <property type="entry name" value="Glyco_hydro_3"/>
    <property type="match status" value="1"/>
</dbReference>
<feature type="domain" description="Glycoside hydrolase family 3 N-terminal" evidence="5">
    <location>
        <begin position="38"/>
        <end position="328"/>
    </location>
</feature>
<evidence type="ECO:0000256" key="1">
    <source>
        <dbReference type="ARBA" id="ARBA00005336"/>
    </source>
</evidence>
<name>A0A2M9BVD4_9MICO</name>
<evidence type="ECO:0000256" key="3">
    <source>
        <dbReference type="ARBA" id="ARBA00023295"/>
    </source>
</evidence>
<dbReference type="PROSITE" id="PS00775">
    <property type="entry name" value="GLYCOSYL_HYDROL_F3"/>
    <property type="match status" value="1"/>
</dbReference>
<dbReference type="PANTHER" id="PTHR30480:SF16">
    <property type="entry name" value="GLYCOSIDE HYDROLASE FAMILY 3 DOMAIN PROTEIN"/>
    <property type="match status" value="1"/>
</dbReference>
<dbReference type="EMBL" id="PGFB01000003">
    <property type="protein sequence ID" value="PJJ61905.1"/>
    <property type="molecule type" value="Genomic_DNA"/>
</dbReference>
<dbReference type="OrthoDB" id="9805821at2"/>
<sequence>MSGHDRPAELRAAVAGTLLPGFTGTALPDWLAQRLRDGLGGVCLFGVNIESPSQLAALTASILDANPDAVLAIDEEGGDVTRLHYDKGAPFPGNAVLGRIDDEVRTESVARRVGVELRAAGCTLTFAPDADINSDPRNPVIGVRSFGDDAGLVARHTAAWTRGLQSTGVAVSAKHFPGHGDTAHDSHLALPVVDRSLEQLRERELVPFAAAVAAGARTVMTSHILLPRIDPGNPATFSRGILQGILREELGFDGVIVSDALDMVGASGEIGMPEAAVRALAAGCELLCLGLDNTPEQLRRIEDHVLDAIGQGRLDASTVQDAAAHVRSLARELAAQRQSIPIGEYSDGDASHVLGAGPAGNDFDAVALSDAFETNDAARAWIASPPRDVVVVRIDTVASIAIGAVPWGPFAAASAADGPWSPGRVVGFAEGMPLSALAIDPSTAVIVVGRDIHRHAFVCEAIDLLRAGGRAVLVVEMGWPSPDRSYADLATFGASRLIGETLLAVLGSAEGPPGAQSTTAQPTTAQATTAQPTTAQPTTAQGEAR</sequence>
<reference evidence="6 7" key="1">
    <citation type="submission" date="2017-11" db="EMBL/GenBank/DDBJ databases">
        <title>Genomic Encyclopedia of Archaeal and Bacterial Type Strains, Phase II (KMG-II): From Individual Species to Whole Genera.</title>
        <authorList>
            <person name="Goeker M."/>
        </authorList>
    </citation>
    <scope>NUCLEOTIDE SEQUENCE [LARGE SCALE GENOMIC DNA]</scope>
    <source>
        <strain evidence="6 7">DSM 25625</strain>
    </source>
</reference>
<dbReference type="NCBIfam" id="NF003740">
    <property type="entry name" value="PRK05337.1"/>
    <property type="match status" value="1"/>
</dbReference>
<evidence type="ECO:0000259" key="5">
    <source>
        <dbReference type="Pfam" id="PF00933"/>
    </source>
</evidence>
<accession>A0A2M9BVD4</accession>
<proteinExistence type="inferred from homology"/>